<keyword evidence="1" id="KW-0812">Transmembrane</keyword>
<proteinExistence type="predicted"/>
<protein>
    <recommendedName>
        <fullName evidence="4">DoxX protein</fullName>
    </recommendedName>
</protein>
<feature type="transmembrane region" description="Helical" evidence="1">
    <location>
        <begin position="12"/>
        <end position="32"/>
    </location>
</feature>
<keyword evidence="1" id="KW-0472">Membrane</keyword>
<dbReference type="STRING" id="1150368.SAMN02927921_04137"/>
<evidence type="ECO:0008006" key="4">
    <source>
        <dbReference type="Google" id="ProtNLM"/>
    </source>
</evidence>
<evidence type="ECO:0000313" key="3">
    <source>
        <dbReference type="Proteomes" id="UP000182248"/>
    </source>
</evidence>
<feature type="transmembrane region" description="Helical" evidence="1">
    <location>
        <begin position="91"/>
        <end position="109"/>
    </location>
</feature>
<feature type="transmembrane region" description="Helical" evidence="1">
    <location>
        <begin position="67"/>
        <end position="86"/>
    </location>
</feature>
<name>A0A1K1RWP9_9FLAO</name>
<accession>A0A1K1RWP9</accession>
<sequence length="301" mass="35125">MMKDSYLKKILFGLKYLTIYYISASMICFAIPKFLFMQFRVLHYASYAPLVEVSKTQHMWSFFGRSYHYNLFIGITEFLIGVLIVFRRTRLIALLMALGVYSNILILNIEFDIDFAIGHTFVDFVLIVVLLSEYYGDLYKFFIQSGGKFNHVMNTGQNMFKQYFPVFFVVVLSVSYFIFAFNLRATVNEDVVGAYKIERLSINNTPVILNNGNLGSDPMMFLEYNNQIVLSVNDTVYYGHYVLVKDSIKIRMNHPTNFNLQSMDGLIKNKNKISGEMDEKKLFQLDYTRIDGKKDYLNDLY</sequence>
<organism evidence="2 3">
    <name type="scientific">Sinomicrobium oceani</name>
    <dbReference type="NCBI Taxonomy" id="1150368"/>
    <lineage>
        <taxon>Bacteria</taxon>
        <taxon>Pseudomonadati</taxon>
        <taxon>Bacteroidota</taxon>
        <taxon>Flavobacteriia</taxon>
        <taxon>Flavobacteriales</taxon>
        <taxon>Flavobacteriaceae</taxon>
        <taxon>Sinomicrobium</taxon>
    </lineage>
</organism>
<keyword evidence="3" id="KW-1185">Reference proteome</keyword>
<evidence type="ECO:0000313" key="2">
    <source>
        <dbReference type="EMBL" id="SFW76592.1"/>
    </source>
</evidence>
<dbReference type="RefSeq" id="WP_245777082.1">
    <property type="nucleotide sequence ID" value="NZ_FPJE01000039.1"/>
</dbReference>
<dbReference type="Proteomes" id="UP000182248">
    <property type="component" value="Unassembled WGS sequence"/>
</dbReference>
<keyword evidence="1" id="KW-1133">Transmembrane helix</keyword>
<reference evidence="2 3" key="1">
    <citation type="submission" date="2016-11" db="EMBL/GenBank/DDBJ databases">
        <authorList>
            <person name="Jaros S."/>
            <person name="Januszkiewicz K."/>
            <person name="Wedrychowicz H."/>
        </authorList>
    </citation>
    <scope>NUCLEOTIDE SEQUENCE [LARGE SCALE GENOMIC DNA]</scope>
    <source>
        <strain evidence="2 3">CGMCC 1.12145</strain>
    </source>
</reference>
<gene>
    <name evidence="2" type="ORF">SAMN02927921_04137</name>
</gene>
<dbReference type="AlphaFoldDB" id="A0A1K1RWP9"/>
<feature type="transmembrane region" description="Helical" evidence="1">
    <location>
        <begin position="163"/>
        <end position="181"/>
    </location>
</feature>
<feature type="transmembrane region" description="Helical" evidence="1">
    <location>
        <begin position="115"/>
        <end position="135"/>
    </location>
</feature>
<dbReference type="EMBL" id="FPJE01000039">
    <property type="protein sequence ID" value="SFW76592.1"/>
    <property type="molecule type" value="Genomic_DNA"/>
</dbReference>
<evidence type="ECO:0000256" key="1">
    <source>
        <dbReference type="SAM" id="Phobius"/>
    </source>
</evidence>